<dbReference type="Gene3D" id="3.30.2010.10">
    <property type="entry name" value="Metalloproteases ('zincins'), catalytic domain"/>
    <property type="match status" value="1"/>
</dbReference>
<evidence type="ECO:0000259" key="10">
    <source>
        <dbReference type="Pfam" id="PF05569"/>
    </source>
</evidence>
<comment type="similarity">
    <text evidence="1 7">Belongs to the peptidase S11 family.</text>
</comment>
<dbReference type="Gene3D" id="3.40.710.10">
    <property type="entry name" value="DD-peptidase/beta-lactamase superfamily"/>
    <property type="match status" value="1"/>
</dbReference>
<dbReference type="PRINTS" id="PR00725">
    <property type="entry name" value="DADACBPTASE1"/>
</dbReference>
<evidence type="ECO:0000313" key="12">
    <source>
        <dbReference type="Proteomes" id="UP000637632"/>
    </source>
</evidence>
<organism evidence="11 12">
    <name type="scientific">Undibacterium aquatile</name>
    <dbReference type="NCBI Taxonomy" id="1537398"/>
    <lineage>
        <taxon>Bacteria</taxon>
        <taxon>Pseudomonadati</taxon>
        <taxon>Pseudomonadota</taxon>
        <taxon>Betaproteobacteria</taxon>
        <taxon>Burkholderiales</taxon>
        <taxon>Oxalobacteraceae</taxon>
        <taxon>Undibacterium</taxon>
    </lineage>
</organism>
<keyword evidence="2" id="KW-0732">Signal</keyword>
<dbReference type="Proteomes" id="UP000637632">
    <property type="component" value="Unassembled WGS sequence"/>
</dbReference>
<feature type="transmembrane region" description="Helical" evidence="8">
    <location>
        <begin position="103"/>
        <end position="127"/>
    </location>
</feature>
<feature type="domain" description="Peptidase S11 D-alanyl-D-alanine carboxypeptidase A N-terminal" evidence="9">
    <location>
        <begin position="381"/>
        <end position="603"/>
    </location>
</feature>
<evidence type="ECO:0000313" key="11">
    <source>
        <dbReference type="EMBL" id="MBC3810282.1"/>
    </source>
</evidence>
<sequence>MISADIMTRSMSEVLGWPLLNFVWQGALIASISAILFALCRNARPHLRYLIACIAMLLCLLWPLLSIVQQWQAPQTLSLEAALQLATNTAIALDLVWIKESAFVAGIGACLPFIVSVWSLGVAIMMLRLGLGLLWVHKLGAQHATGTLADASSTWQCRANRLAHKFGIQRQVTLQFRQQLFSPITYGCFKPVILMPASLLSGMSYDMIEALLAHELGHIKRWDYAVNLLQNLVLSLLFYHPAVWWLSRRINTERELIADDLAISAVGHARPLACALQALDKLESGVLYRPGLAANGGDLLSRIRHLIRPDAQPWHWKMASPVLGIGMALLLLMQMPMMATADMTMPERPAVPTAIDGNVSNANTVNNAANNAAPRRTVYVRTQSEHVLVMDEQTGQVLMDKDADAIVPIASISKLMTAMLIVDAGLDRQEKITITKDDAAVWNTRQIMLKPGQVLTRQSLLELALTASSNIAAKALARTYPGGEPAFIDAAQKKISQLKLQQTQLVEATGISSQNRSSAKDIARLVMAAAAYPELSRQSSRSEGAVFIDGTLQKYQSSNALTANQDWNISLSKTGYSKAAGRCLAMRMNIGGKPVVMVLLNARNLDARDGDVMNIRAAMLPTTAS</sequence>
<dbReference type="RefSeq" id="WP_190477097.1">
    <property type="nucleotide sequence ID" value="NZ_JACOFT010000001.1"/>
</dbReference>
<evidence type="ECO:0000256" key="2">
    <source>
        <dbReference type="ARBA" id="ARBA00022729"/>
    </source>
</evidence>
<feature type="transmembrane region" description="Helical" evidence="8">
    <location>
        <begin position="47"/>
        <end position="68"/>
    </location>
</feature>
<dbReference type="SUPFAM" id="SSF56601">
    <property type="entry name" value="beta-lactamase/transpeptidase-like"/>
    <property type="match status" value="1"/>
</dbReference>
<evidence type="ECO:0000256" key="3">
    <source>
        <dbReference type="ARBA" id="ARBA00022801"/>
    </source>
</evidence>
<protein>
    <submittedName>
        <fullName evidence="11">Serine hydrolase</fullName>
    </submittedName>
</protein>
<dbReference type="InterPro" id="IPR008756">
    <property type="entry name" value="Peptidase_M56"/>
</dbReference>
<evidence type="ECO:0000256" key="7">
    <source>
        <dbReference type="RuleBase" id="RU004016"/>
    </source>
</evidence>
<keyword evidence="8" id="KW-0472">Membrane</keyword>
<dbReference type="EMBL" id="JACOFT010000001">
    <property type="protein sequence ID" value="MBC3810282.1"/>
    <property type="molecule type" value="Genomic_DNA"/>
</dbReference>
<dbReference type="Pfam" id="PF05569">
    <property type="entry name" value="Peptidase_M56"/>
    <property type="match status" value="1"/>
</dbReference>
<comment type="caution">
    <text evidence="11">The sequence shown here is derived from an EMBL/GenBank/DDBJ whole genome shotgun (WGS) entry which is preliminary data.</text>
</comment>
<dbReference type="InterPro" id="IPR001967">
    <property type="entry name" value="Peptidase_S11_N"/>
</dbReference>
<dbReference type="GO" id="GO:0016787">
    <property type="term" value="F:hydrolase activity"/>
    <property type="evidence" value="ECO:0007669"/>
    <property type="project" value="UniProtKB-KW"/>
</dbReference>
<dbReference type="PANTHER" id="PTHR34978:SF3">
    <property type="entry name" value="SLR0241 PROTEIN"/>
    <property type="match status" value="1"/>
</dbReference>
<name>A0ABR6XC12_9BURK</name>
<dbReference type="PANTHER" id="PTHR34978">
    <property type="entry name" value="POSSIBLE SENSOR-TRANSDUCER PROTEIN BLAR"/>
    <property type="match status" value="1"/>
</dbReference>
<dbReference type="InterPro" id="IPR052173">
    <property type="entry name" value="Beta-lactam_resp_regulator"/>
</dbReference>
<keyword evidence="8" id="KW-1133">Transmembrane helix</keyword>
<dbReference type="Pfam" id="PF00768">
    <property type="entry name" value="Peptidase_S11"/>
    <property type="match status" value="1"/>
</dbReference>
<keyword evidence="12" id="KW-1185">Reference proteome</keyword>
<keyword evidence="4" id="KW-0133">Cell shape</keyword>
<feature type="domain" description="Peptidase M56" evidence="10">
    <location>
        <begin position="41"/>
        <end position="265"/>
    </location>
</feature>
<evidence type="ECO:0000256" key="6">
    <source>
        <dbReference type="ARBA" id="ARBA00023316"/>
    </source>
</evidence>
<dbReference type="CDD" id="cd07341">
    <property type="entry name" value="M56_BlaR1_MecR1_like"/>
    <property type="match status" value="1"/>
</dbReference>
<evidence type="ECO:0000256" key="8">
    <source>
        <dbReference type="SAM" id="Phobius"/>
    </source>
</evidence>
<gene>
    <name evidence="11" type="ORF">H8K26_02425</name>
</gene>
<keyword evidence="3 11" id="KW-0378">Hydrolase</keyword>
<evidence type="ECO:0000256" key="1">
    <source>
        <dbReference type="ARBA" id="ARBA00007164"/>
    </source>
</evidence>
<keyword evidence="8" id="KW-0812">Transmembrane</keyword>
<keyword evidence="5" id="KW-0573">Peptidoglycan synthesis</keyword>
<dbReference type="InterPro" id="IPR012338">
    <property type="entry name" value="Beta-lactam/transpept-like"/>
</dbReference>
<reference evidence="11 12" key="1">
    <citation type="submission" date="2020-08" db="EMBL/GenBank/DDBJ databases">
        <title>Novel species isolated from subtropical streams in China.</title>
        <authorList>
            <person name="Lu H."/>
        </authorList>
    </citation>
    <scope>NUCLEOTIDE SEQUENCE [LARGE SCALE GENOMIC DNA]</scope>
    <source>
        <strain evidence="11 12">CCTCC AB 2015119</strain>
    </source>
</reference>
<proteinExistence type="inferred from homology"/>
<dbReference type="InterPro" id="IPR018044">
    <property type="entry name" value="Peptidase_S11"/>
</dbReference>
<accession>A0ABR6XC12</accession>
<evidence type="ECO:0000256" key="5">
    <source>
        <dbReference type="ARBA" id="ARBA00022984"/>
    </source>
</evidence>
<evidence type="ECO:0000256" key="4">
    <source>
        <dbReference type="ARBA" id="ARBA00022960"/>
    </source>
</evidence>
<evidence type="ECO:0000259" key="9">
    <source>
        <dbReference type="Pfam" id="PF00768"/>
    </source>
</evidence>
<keyword evidence="6" id="KW-0961">Cell wall biogenesis/degradation</keyword>
<feature type="transmembrane region" description="Helical" evidence="8">
    <location>
        <begin position="22"/>
        <end position="40"/>
    </location>
</feature>